<keyword evidence="6 8" id="KW-1133">Transmembrane helix</keyword>
<dbReference type="CDD" id="cd06261">
    <property type="entry name" value="TM_PBP2"/>
    <property type="match status" value="2"/>
</dbReference>
<feature type="transmembrane region" description="Helical" evidence="8">
    <location>
        <begin position="208"/>
        <end position="230"/>
    </location>
</feature>
<dbReference type="Gene3D" id="1.10.3720.10">
    <property type="entry name" value="MetI-like"/>
    <property type="match status" value="2"/>
</dbReference>
<feature type="transmembrane region" description="Helical" evidence="8">
    <location>
        <begin position="153"/>
        <end position="175"/>
    </location>
</feature>
<gene>
    <name evidence="10" type="ORF">nbrc107697_28300</name>
    <name evidence="11" type="ORF">nbrc107697_28360</name>
</gene>
<protein>
    <submittedName>
        <fullName evidence="11">ABC transporter permease</fullName>
    </submittedName>
</protein>
<feature type="domain" description="ABC transmembrane type-1" evidence="9">
    <location>
        <begin position="356"/>
        <end position="549"/>
    </location>
</feature>
<evidence type="ECO:0000256" key="6">
    <source>
        <dbReference type="ARBA" id="ARBA00022989"/>
    </source>
</evidence>
<feature type="transmembrane region" description="Helical" evidence="8">
    <location>
        <begin position="258"/>
        <end position="279"/>
    </location>
</feature>
<evidence type="ECO:0000256" key="5">
    <source>
        <dbReference type="ARBA" id="ARBA00022692"/>
    </source>
</evidence>
<dbReference type="GO" id="GO:0055085">
    <property type="term" value="P:transmembrane transport"/>
    <property type="evidence" value="ECO:0007669"/>
    <property type="project" value="InterPro"/>
</dbReference>
<feature type="transmembrane region" description="Helical" evidence="8">
    <location>
        <begin position="426"/>
        <end position="446"/>
    </location>
</feature>
<accession>A0A7I9V043</accession>
<name>A0A7I9V043_9ACTN</name>
<evidence type="ECO:0000313" key="10">
    <source>
        <dbReference type="EMBL" id="GED98791.1"/>
    </source>
</evidence>
<dbReference type="Proteomes" id="UP000444980">
    <property type="component" value="Unassembled WGS sequence"/>
</dbReference>
<evidence type="ECO:0000256" key="4">
    <source>
        <dbReference type="ARBA" id="ARBA00022519"/>
    </source>
</evidence>
<dbReference type="PANTHER" id="PTHR43357:SF4">
    <property type="entry name" value="INNER MEMBRANE ABC TRANSPORTER PERMEASE PROTEIN YDCV"/>
    <property type="match status" value="1"/>
</dbReference>
<evidence type="ECO:0000256" key="2">
    <source>
        <dbReference type="ARBA" id="ARBA00022448"/>
    </source>
</evidence>
<feature type="transmembrane region" description="Helical" evidence="8">
    <location>
        <begin position="73"/>
        <end position="97"/>
    </location>
</feature>
<evidence type="ECO:0000313" key="12">
    <source>
        <dbReference type="Proteomes" id="UP000444980"/>
    </source>
</evidence>
<dbReference type="EMBL" id="BJOU01000010">
    <property type="protein sequence ID" value="GED98791.1"/>
    <property type="molecule type" value="Genomic_DNA"/>
</dbReference>
<feature type="transmembrane region" description="Helical" evidence="8">
    <location>
        <begin position="483"/>
        <end position="505"/>
    </location>
</feature>
<comment type="similarity">
    <text evidence="8">Belongs to the binding-protein-dependent transport system permease family.</text>
</comment>
<dbReference type="PROSITE" id="PS50928">
    <property type="entry name" value="ABC_TM1"/>
    <property type="match status" value="2"/>
</dbReference>
<sequence length="560" mass="57478">MTRSRPGIGLVTGVGRPRITTAGLGLALLGAIPLVFLVIFFGWPLVALFDRAAGTGDGAGILTLWRRSGAGPLLVFTLAQAAASTVLTLIVAAPITWLVARVRFPGSRLFLVVVTLPFVLPSVVVGMAFRAVFTGPLSFLPAALGGALDEAGPSLVPVLCAHVFLNVAVVVRVVAAAWSGLDPRLEQAAQVSGAGPVRAFTTVTLPRLLPAIAAAAALVFLFCTTSYGVIMVLGNGQLHTVETAIYTEGVGSFHLPEAAALSVLQIGVVVATLAVVRLLSRRVPGNRAIEQSPIPVRGWTRIAGVLTALWAALWLVVPLVVLALWSVRPAGPGSWTLAGYRALGAEVNGMTPLASAAMSLRTAVVAAVLAVVFGLAAAIVVARLRGPLREVGELIATIPLGVSAVTLGFGYTLVFAGWPSALANSWWVIAAVQALVAVPLVIRIAVPALEQVPAGLTTAAATLGARPLRVFSTVELPLVRRSFAVAAGFAFILSLGEFGATSFLARVDTTTLPVMIGTALNRPGEANLAAAMACSMVLVVVTAVAVGIVEAVRPNAGALL</sequence>
<feature type="transmembrane region" description="Helical" evidence="8">
    <location>
        <begin position="109"/>
        <end position="133"/>
    </location>
</feature>
<feature type="transmembrane region" description="Helical" evidence="8">
    <location>
        <begin position="21"/>
        <end position="43"/>
    </location>
</feature>
<evidence type="ECO:0000313" key="11">
    <source>
        <dbReference type="EMBL" id="GED98797.1"/>
    </source>
</evidence>
<feature type="transmembrane region" description="Helical" evidence="8">
    <location>
        <begin position="360"/>
        <end position="382"/>
    </location>
</feature>
<evidence type="ECO:0000256" key="8">
    <source>
        <dbReference type="RuleBase" id="RU363032"/>
    </source>
</evidence>
<reference evidence="12" key="1">
    <citation type="submission" date="2019-06" db="EMBL/GenBank/DDBJ databases">
        <title>Gordonia isolated from sludge of a wastewater treatment plant.</title>
        <authorList>
            <person name="Tamura T."/>
            <person name="Aoyama K."/>
            <person name="Kang Y."/>
            <person name="Saito S."/>
            <person name="Akiyama N."/>
            <person name="Yazawa K."/>
            <person name="Gonoi T."/>
            <person name="Mikami Y."/>
        </authorList>
    </citation>
    <scope>NUCLEOTIDE SEQUENCE [LARGE SCALE GENOMIC DNA]</scope>
    <source>
        <strain evidence="12">NBRC 107697</strain>
    </source>
</reference>
<dbReference type="GO" id="GO:0005886">
    <property type="term" value="C:plasma membrane"/>
    <property type="evidence" value="ECO:0007669"/>
    <property type="project" value="UniProtKB-SubCell"/>
</dbReference>
<evidence type="ECO:0000256" key="3">
    <source>
        <dbReference type="ARBA" id="ARBA00022475"/>
    </source>
</evidence>
<dbReference type="InterPro" id="IPR035906">
    <property type="entry name" value="MetI-like_sf"/>
</dbReference>
<dbReference type="PANTHER" id="PTHR43357">
    <property type="entry name" value="INNER MEMBRANE ABC TRANSPORTER PERMEASE PROTEIN YDCV"/>
    <property type="match status" value="1"/>
</dbReference>
<dbReference type="InterPro" id="IPR000515">
    <property type="entry name" value="MetI-like"/>
</dbReference>
<keyword evidence="5 8" id="KW-0812">Transmembrane</keyword>
<dbReference type="AlphaFoldDB" id="A0A7I9V043"/>
<keyword evidence="7 8" id="KW-0472">Membrane</keyword>
<proteinExistence type="inferred from homology"/>
<dbReference type="RefSeq" id="WP_228460910.1">
    <property type="nucleotide sequence ID" value="NZ_BJOU01000010.1"/>
</dbReference>
<organism evidence="11 12">
    <name type="scientific">Gordonia crocea</name>
    <dbReference type="NCBI Taxonomy" id="589162"/>
    <lineage>
        <taxon>Bacteria</taxon>
        <taxon>Bacillati</taxon>
        <taxon>Actinomycetota</taxon>
        <taxon>Actinomycetes</taxon>
        <taxon>Mycobacteriales</taxon>
        <taxon>Gordoniaceae</taxon>
        <taxon>Gordonia</taxon>
    </lineage>
</organism>
<keyword evidence="4" id="KW-0997">Cell inner membrane</keyword>
<feature type="transmembrane region" description="Helical" evidence="8">
    <location>
        <begin position="299"/>
        <end position="325"/>
    </location>
</feature>
<dbReference type="Pfam" id="PF00528">
    <property type="entry name" value="BPD_transp_1"/>
    <property type="match status" value="2"/>
</dbReference>
<reference evidence="11" key="2">
    <citation type="journal article" date="2020" name="Int. J. Syst. Evol. Microbiol.">
        <title>Gordonia crocea sp. nov. and Gordonia spumicola sp. nov. isolated from sludge of a wastewater treatment plant.</title>
        <authorList>
            <person name="Tamura T."/>
            <person name="Saito S."/>
            <person name="Hamada M."/>
            <person name="Kang Y."/>
            <person name="Hoshino Y."/>
            <person name="Gonoi T."/>
            <person name="Mikami Y."/>
            <person name="Yaguchi T."/>
        </authorList>
    </citation>
    <scope>NUCLEOTIDE SEQUENCE</scope>
    <source>
        <strain evidence="11">NBRC 107697</strain>
    </source>
</reference>
<comment type="caution">
    <text evidence="11">The sequence shown here is derived from an EMBL/GenBank/DDBJ whole genome shotgun (WGS) entry which is preliminary data.</text>
</comment>
<feature type="transmembrane region" description="Helical" evidence="8">
    <location>
        <begin position="394"/>
        <end position="414"/>
    </location>
</feature>
<keyword evidence="12" id="KW-1185">Reference proteome</keyword>
<dbReference type="SUPFAM" id="SSF161098">
    <property type="entry name" value="MetI-like"/>
    <property type="match status" value="2"/>
</dbReference>
<keyword evidence="3" id="KW-1003">Cell membrane</keyword>
<keyword evidence="2 8" id="KW-0813">Transport</keyword>
<evidence type="ECO:0000256" key="1">
    <source>
        <dbReference type="ARBA" id="ARBA00004429"/>
    </source>
</evidence>
<feature type="transmembrane region" description="Helical" evidence="8">
    <location>
        <begin position="528"/>
        <end position="552"/>
    </location>
</feature>
<feature type="domain" description="ABC transmembrane type-1" evidence="9">
    <location>
        <begin position="74"/>
        <end position="274"/>
    </location>
</feature>
<evidence type="ECO:0000256" key="7">
    <source>
        <dbReference type="ARBA" id="ARBA00023136"/>
    </source>
</evidence>
<dbReference type="EMBL" id="BJOU01000011">
    <property type="protein sequence ID" value="GED98797.1"/>
    <property type="molecule type" value="Genomic_DNA"/>
</dbReference>
<comment type="subcellular location">
    <subcellularLocation>
        <location evidence="1">Cell inner membrane</location>
        <topology evidence="1">Multi-pass membrane protein</topology>
    </subcellularLocation>
    <subcellularLocation>
        <location evidence="8">Cell membrane</location>
        <topology evidence="8">Multi-pass membrane protein</topology>
    </subcellularLocation>
</comment>
<evidence type="ECO:0000259" key="9">
    <source>
        <dbReference type="PROSITE" id="PS50928"/>
    </source>
</evidence>